<dbReference type="PANTHER" id="PTHR37314">
    <property type="entry name" value="SLR0142 PROTEIN"/>
    <property type="match status" value="1"/>
</dbReference>
<keyword evidence="1" id="KW-1133">Transmembrane helix</keyword>
<name>A0A4Q1ULR0_9BRAD</name>
<feature type="transmembrane region" description="Helical" evidence="1">
    <location>
        <begin position="173"/>
        <end position="190"/>
    </location>
</feature>
<dbReference type="Proteomes" id="UP000290819">
    <property type="component" value="Unassembled WGS sequence"/>
</dbReference>
<protein>
    <submittedName>
        <fullName evidence="2">DUF1275 family protein</fullName>
    </submittedName>
</protein>
<comment type="caution">
    <text evidence="2">The sequence shown here is derived from an EMBL/GenBank/DDBJ whole genome shotgun (WGS) entry which is preliminary data.</text>
</comment>
<feature type="transmembrane region" description="Helical" evidence="1">
    <location>
        <begin position="25"/>
        <end position="52"/>
    </location>
</feature>
<organism evidence="2 3">
    <name type="scientific">Bradyrhizobium betae</name>
    <dbReference type="NCBI Taxonomy" id="244734"/>
    <lineage>
        <taxon>Bacteria</taxon>
        <taxon>Pseudomonadati</taxon>
        <taxon>Pseudomonadota</taxon>
        <taxon>Alphaproteobacteria</taxon>
        <taxon>Hyphomicrobiales</taxon>
        <taxon>Nitrobacteraceae</taxon>
        <taxon>Bradyrhizobium</taxon>
    </lineage>
</organism>
<dbReference type="AlphaFoldDB" id="A0A4Q1ULR0"/>
<dbReference type="OrthoDB" id="7057004at2"/>
<gene>
    <name evidence="2" type="ORF">B5V03_36750</name>
</gene>
<evidence type="ECO:0000256" key="1">
    <source>
        <dbReference type="SAM" id="Phobius"/>
    </source>
</evidence>
<dbReference type="InterPro" id="IPR010699">
    <property type="entry name" value="DUF1275"/>
</dbReference>
<proteinExistence type="predicted"/>
<dbReference type="PANTHER" id="PTHR37314:SF4">
    <property type="entry name" value="UPF0700 TRANSMEMBRANE PROTEIN YOAK"/>
    <property type="match status" value="1"/>
</dbReference>
<evidence type="ECO:0000313" key="3">
    <source>
        <dbReference type="Proteomes" id="UP000290819"/>
    </source>
</evidence>
<reference evidence="2 3" key="1">
    <citation type="submission" date="2017-03" db="EMBL/GenBank/DDBJ databases">
        <authorList>
            <person name="Safronova V.I."/>
            <person name="Sazanova A.L."/>
            <person name="Chirak E.R."/>
        </authorList>
    </citation>
    <scope>NUCLEOTIDE SEQUENCE [LARGE SCALE GENOMIC DNA]</scope>
    <source>
        <strain evidence="2 3">Opo-243</strain>
    </source>
</reference>
<dbReference type="EMBL" id="MZXW01000053">
    <property type="protein sequence ID" value="RXT35410.1"/>
    <property type="molecule type" value="Genomic_DNA"/>
</dbReference>
<keyword evidence="3" id="KW-1185">Reference proteome</keyword>
<keyword evidence="1" id="KW-0472">Membrane</keyword>
<keyword evidence="1" id="KW-0812">Transmembrane</keyword>
<evidence type="ECO:0000313" key="2">
    <source>
        <dbReference type="EMBL" id="RXT35410.1"/>
    </source>
</evidence>
<accession>A0A4Q1ULR0</accession>
<dbReference type="Pfam" id="PF06912">
    <property type="entry name" value="DUF1275"/>
    <property type="match status" value="1"/>
</dbReference>
<feature type="transmembrane region" description="Helical" evidence="1">
    <location>
        <begin position="72"/>
        <end position="90"/>
    </location>
</feature>
<sequence length="222" mass="23695">MAMKAAAPEPLAEARIEVYAPERSLLVAALLSMSGGFLDAFTWMSLGVFASSQTGNVVFIGVDALSGQWQRALHHLLPLAAFILGAVVAIRTRAALRCLVGEIVCLGAAMLLLHRVSDQITILVISFGVALQSASFRQVERWKYLSVTVTGNMLRAIDQFVAASDLDAARGTGTMLALCSMFLIGAALGGCFTRWLGPWSLALPIASSACVLWLCRRPGHPH</sequence>